<dbReference type="Gene3D" id="1.10.510.40">
    <property type="match status" value="2"/>
</dbReference>
<gene>
    <name evidence="5" type="ORF">CN398_20030</name>
</gene>
<name>A0A9X6V8U5_BACTU</name>
<evidence type="ECO:0000259" key="4">
    <source>
        <dbReference type="Pfam" id="PF06276"/>
    </source>
</evidence>
<dbReference type="Pfam" id="PF06276">
    <property type="entry name" value="FhuF"/>
    <property type="match status" value="2"/>
</dbReference>
<comment type="pathway">
    <text evidence="1">Siderophore biosynthesis.</text>
</comment>
<dbReference type="PANTHER" id="PTHR34384:SF6">
    <property type="entry name" value="STAPHYLOFERRIN B SYNTHASE"/>
    <property type="match status" value="1"/>
</dbReference>
<evidence type="ECO:0008006" key="7">
    <source>
        <dbReference type="Google" id="ProtNLM"/>
    </source>
</evidence>
<evidence type="ECO:0000259" key="3">
    <source>
        <dbReference type="Pfam" id="PF04183"/>
    </source>
</evidence>
<dbReference type="AlphaFoldDB" id="A0A9X6V8U5"/>
<dbReference type="RefSeq" id="WP_080775485.1">
    <property type="nucleotide sequence ID" value="NZ_JABWHT010000004.1"/>
</dbReference>
<dbReference type="InterPro" id="IPR022770">
    <property type="entry name" value="IucA/IucC-like_C"/>
</dbReference>
<dbReference type="Gene3D" id="6.10.250.3370">
    <property type="match status" value="1"/>
</dbReference>
<organism evidence="5 6">
    <name type="scientific">Bacillus thuringiensis</name>
    <dbReference type="NCBI Taxonomy" id="1428"/>
    <lineage>
        <taxon>Bacteria</taxon>
        <taxon>Bacillati</taxon>
        <taxon>Bacillota</taxon>
        <taxon>Bacilli</taxon>
        <taxon>Bacillales</taxon>
        <taxon>Bacillaceae</taxon>
        <taxon>Bacillus</taxon>
        <taxon>Bacillus cereus group</taxon>
    </lineage>
</organism>
<dbReference type="InterPro" id="IPR037455">
    <property type="entry name" value="LucA/IucC-like"/>
</dbReference>
<dbReference type="Proteomes" id="UP000220397">
    <property type="component" value="Unassembled WGS sequence"/>
</dbReference>
<dbReference type="GO" id="GO:0016881">
    <property type="term" value="F:acid-amino acid ligase activity"/>
    <property type="evidence" value="ECO:0007669"/>
    <property type="project" value="UniProtKB-ARBA"/>
</dbReference>
<comment type="caution">
    <text evidence="5">The sequence shown here is derived from an EMBL/GenBank/DDBJ whole genome shotgun (WGS) entry which is preliminary data.</text>
</comment>
<feature type="domain" description="Aerobactin siderophore biosynthesis IucA/IucC N-terminal" evidence="3">
    <location>
        <begin position="153"/>
        <end position="388"/>
    </location>
</feature>
<reference evidence="5 6" key="1">
    <citation type="submission" date="2017-09" db="EMBL/GenBank/DDBJ databases">
        <title>Large-scale bioinformatics analysis of Bacillus genomes uncovers conserved roles of natural products in bacterial physiology.</title>
        <authorList>
            <consortium name="Agbiome Team Llc"/>
            <person name="Bleich R.M."/>
            <person name="Kirk G.J."/>
            <person name="Santa Maria K.C."/>
            <person name="Allen S.E."/>
            <person name="Farag S."/>
            <person name="Shank E.A."/>
            <person name="Bowers A."/>
        </authorList>
    </citation>
    <scope>NUCLEOTIDE SEQUENCE [LARGE SCALE GENOMIC DNA]</scope>
    <source>
        <strain evidence="5 6">AFS015413</strain>
    </source>
</reference>
<evidence type="ECO:0000313" key="6">
    <source>
        <dbReference type="Proteomes" id="UP000220397"/>
    </source>
</evidence>
<accession>A0A9X6V8U5</accession>
<dbReference type="Pfam" id="PF04183">
    <property type="entry name" value="IucA_IucC"/>
    <property type="match status" value="2"/>
</dbReference>
<dbReference type="FunFam" id="1.10.510.40:FF:000002">
    <property type="entry name" value="IucA/IucC family siderophore biosynthesis protein"/>
    <property type="match status" value="1"/>
</dbReference>
<dbReference type="GO" id="GO:0019290">
    <property type="term" value="P:siderophore biosynthetic process"/>
    <property type="evidence" value="ECO:0007669"/>
    <property type="project" value="InterPro"/>
</dbReference>
<dbReference type="InterPro" id="IPR007310">
    <property type="entry name" value="Aerobactin_biosyn_IucA/IucC_N"/>
</dbReference>
<comment type="similarity">
    <text evidence="2">Belongs to the IucA/IucC family.</text>
</comment>
<sequence>MQHAKQIAEHATLQSFLNCYLRETGSGEWITEDERMKSIFSNTLNRDTVPTYLCCRLSAQNVTLYGEVIYKSSTDRHLFGEKFYYQIGDSNSVIKADYVTVITFLIKEMSINYGEGTNPAELMLRVIRSCRNIEEFIKERIEDTSALYGFHTTFIEAEQSLLFGHLTHPTPKSRQGILDWKSEMYSPELKGECQLHYFRAHKSIVNEKSLLSASTTTIIKEELSNDEMVSKEFIAKYCKEDQYALIPIHPLQAEWLLHQAYVQDWIVQELLEYIGPVGKYFMATSSLRTLYHPDSKYMLKFSFPVKVTNSMRINKLKELESGLEGKEMLNTAIGEVRERFPGFDFICDPAYITLNYGTQESGFEVIIRENPFYSEHANDATLIAGLVQDAIPGERTRLSNIIHRLADLESKSCEEVSLEWFRRYMNISLKPMVWMYLQYGVALEAHQQNSVVQLKDGYPVKYYFRDNQGFYFCNSMKEMLNNELAGIGERTGNLYDDYIVDERFRYYLIFNHMFGLINGFGTAGLIKEEILLSELRSVLESFLPYNREPSTFLRELLDEDKLACKANLLTRFFDVDELSNPLEQAIYVQVHNPLESEDYISVRRRVLRQLVESLIYEGIITPVRIEKEEQILFIIQGLDEEDKSVTYKCYGRERMTFGRISLDSLIVRVQDEQQEIQSVSQFLEEVFRVASVEQAKLDSFMHELEQTIFKDTIAQYERNNKKEYNQKSYDEFESHLIDGHPYHPSYKARIGFQYRDNFQYGYEFMQPIKLIWIAAHKKYSSVGYENEVIYDEILIEEIGERKLEEFMERICNRGCNPKQYVFIPVHPWQWENFIISNYADHIQGKFIIYLGTSEDEYCAQQSMRTVRNITNPKKPYVKLSMNLLNTSTLRTLKPYSVVSAPAISNWLSDVVSNDAYLSDEARLILLKEFSSVTYDTNKKAIYGSLGCIWRESVHKYLDAQEDAIPFNGLYAKEKDGTPIIDAWLNKYGMKDWLQLLIQKAIIPVIHLVVEHGIALESHGQNMILVHKEGVPVRIALKDFHEGLEFYRPYLKEVDKCPDFTKMHRTYANGKMNDFFEMDRIECLQEMVLDALFLFNLGELAFVLADEYGLKEERFWIMVVEEIENHLRIYPHLKGRFENIQLYAPTFYAEQLTKRRLYMDVESLVHEVPNPLYRVRQLMKQKSVVTGGNYANR</sequence>
<evidence type="ECO:0000256" key="1">
    <source>
        <dbReference type="ARBA" id="ARBA00004924"/>
    </source>
</evidence>
<dbReference type="Gene3D" id="3.30.310.280">
    <property type="match status" value="1"/>
</dbReference>
<dbReference type="EMBL" id="NTUS01000070">
    <property type="protein sequence ID" value="PFA99702.1"/>
    <property type="molecule type" value="Genomic_DNA"/>
</dbReference>
<feature type="domain" description="Aerobactin siderophore biosynthesis IucA/IucC-like C-terminal" evidence="4">
    <location>
        <begin position="991"/>
        <end position="1161"/>
    </location>
</feature>
<proteinExistence type="inferred from homology"/>
<feature type="domain" description="Aerobactin siderophore biosynthesis IucA/IucC N-terminal" evidence="3">
    <location>
        <begin position="728"/>
        <end position="970"/>
    </location>
</feature>
<dbReference type="PANTHER" id="PTHR34384">
    <property type="entry name" value="L-2,3-DIAMINOPROPANOATE--CITRATE LIGASE"/>
    <property type="match status" value="1"/>
</dbReference>
<evidence type="ECO:0000313" key="5">
    <source>
        <dbReference type="EMBL" id="PFA99702.1"/>
    </source>
</evidence>
<protein>
    <recommendedName>
        <fullName evidence="7">Siderophore biosynthesis protein</fullName>
    </recommendedName>
</protein>
<evidence type="ECO:0000256" key="2">
    <source>
        <dbReference type="ARBA" id="ARBA00007832"/>
    </source>
</evidence>
<feature type="domain" description="Aerobactin siderophore biosynthesis IucA/IucC-like C-terminal" evidence="4">
    <location>
        <begin position="419"/>
        <end position="578"/>
    </location>
</feature>